<organism evidence="2 3">
    <name type="scientific">Nocardiopsis gilva YIM 90087</name>
    <dbReference type="NCBI Taxonomy" id="1235441"/>
    <lineage>
        <taxon>Bacteria</taxon>
        <taxon>Bacillati</taxon>
        <taxon>Actinomycetota</taxon>
        <taxon>Actinomycetes</taxon>
        <taxon>Streptosporangiales</taxon>
        <taxon>Nocardiopsidaceae</taxon>
        <taxon>Nocardiopsis</taxon>
    </lineage>
</organism>
<dbReference type="CDD" id="cd00093">
    <property type="entry name" value="HTH_XRE"/>
    <property type="match status" value="1"/>
</dbReference>
<evidence type="ECO:0000259" key="1">
    <source>
        <dbReference type="PROSITE" id="PS50943"/>
    </source>
</evidence>
<dbReference type="OrthoDB" id="3213425at2"/>
<proteinExistence type="predicted"/>
<dbReference type="PROSITE" id="PS50943">
    <property type="entry name" value="HTH_CROC1"/>
    <property type="match status" value="1"/>
</dbReference>
<dbReference type="Gene3D" id="1.10.260.40">
    <property type="entry name" value="lambda repressor-like DNA-binding domains"/>
    <property type="match status" value="1"/>
</dbReference>
<dbReference type="RefSeq" id="WP_017619247.1">
    <property type="nucleotide sequence ID" value="NZ_ANBG01000232.1"/>
</dbReference>
<dbReference type="AlphaFoldDB" id="A0A223S9C5"/>
<protein>
    <submittedName>
        <fullName evidence="2">XRE family transcriptional regulator</fullName>
    </submittedName>
</protein>
<dbReference type="KEGG" id="ngv:CDO52_19595"/>
<evidence type="ECO:0000313" key="3">
    <source>
        <dbReference type="Proteomes" id="UP000215005"/>
    </source>
</evidence>
<dbReference type="InterPro" id="IPR010982">
    <property type="entry name" value="Lambda_DNA-bd_dom_sf"/>
</dbReference>
<sequence length="397" mass="43298">MAPETFPQMLKRHRTSRRWSQQRFAEALCEASGRSTVTRQEVYRWETGRRVPKFWLPHIATVLGVAREELEDAIAAAAAPSPPTLDDILPGKPPVADLSPAGRRIGKTAVNRLSARVHALRLADDVLAGHDLIDPAFRELEAAVVLLADSTYSESVGNGLRVAVGELAQIAGWIASDAGRHSQAERTYRLGLSAAREAGDATLAGQLAGSLAYQWSNIGREFDGAALAEAALEEAGPTAPPRARALFWDRIAWAHTKTGDARSAMRALGEASDALSDHGEEDDPAWLYWVDAGELQVMEARAYTELRRPLRAVPLLNDVLSRYDATHTREMALYLSWLAVAYADANEPEQAADIARQVLELSADLGSDRTDERTKVVRASLEPFRDIPEVREALGAA</sequence>
<dbReference type="InterPro" id="IPR011990">
    <property type="entry name" value="TPR-like_helical_dom_sf"/>
</dbReference>
<dbReference type="EMBL" id="CP022753">
    <property type="protein sequence ID" value="ASU84711.1"/>
    <property type="molecule type" value="Genomic_DNA"/>
</dbReference>
<keyword evidence="3" id="KW-1185">Reference proteome</keyword>
<dbReference type="Proteomes" id="UP000215005">
    <property type="component" value="Chromosome"/>
</dbReference>
<dbReference type="SUPFAM" id="SSF47413">
    <property type="entry name" value="lambda repressor-like DNA-binding domains"/>
    <property type="match status" value="1"/>
</dbReference>
<dbReference type="SUPFAM" id="SSF48452">
    <property type="entry name" value="TPR-like"/>
    <property type="match status" value="2"/>
</dbReference>
<dbReference type="InterPro" id="IPR001387">
    <property type="entry name" value="Cro/C1-type_HTH"/>
</dbReference>
<dbReference type="Gene3D" id="1.25.40.10">
    <property type="entry name" value="Tetratricopeptide repeat domain"/>
    <property type="match status" value="1"/>
</dbReference>
<gene>
    <name evidence="2" type="ORF">CDO52_19595</name>
</gene>
<feature type="domain" description="HTH cro/C1-type" evidence="1">
    <location>
        <begin position="10"/>
        <end position="70"/>
    </location>
</feature>
<dbReference type="GO" id="GO:0003677">
    <property type="term" value="F:DNA binding"/>
    <property type="evidence" value="ECO:0007669"/>
    <property type="project" value="InterPro"/>
</dbReference>
<reference evidence="2 3" key="1">
    <citation type="submission" date="2017-08" db="EMBL/GenBank/DDBJ databases">
        <title>The complete genome sequence of Nocardiopsis gilva YIM 90087.</title>
        <authorList>
            <person name="Yin M."/>
            <person name="Tang S."/>
        </authorList>
    </citation>
    <scope>NUCLEOTIDE SEQUENCE [LARGE SCALE GENOMIC DNA]</scope>
    <source>
        <strain evidence="2 3">YIM 90087</strain>
    </source>
</reference>
<accession>A0A223S9C5</accession>
<evidence type="ECO:0000313" key="2">
    <source>
        <dbReference type="EMBL" id="ASU84711.1"/>
    </source>
</evidence>
<name>A0A223S9C5_9ACTN</name>